<sequence length="155" mass="17943">MFYFPAYGGLASFFPFSLGFYGYCSGREKAATGLLYIAFSIMTISLTFDVLGDQWGLWHYRFNVLPILPTYLPWDLTLMPVAVIFLLQIKPEAHPFPKALMFALGTAYIAEPLIHWLGIYTTPHWRHTYSVPIQICIYLFAHYLSKRNRYQALND</sequence>
<comment type="caution">
    <text evidence="2">The sequence shown here is derived from an EMBL/GenBank/DDBJ whole genome shotgun (WGS) entry which is preliminary data.</text>
</comment>
<evidence type="ECO:0000313" key="3">
    <source>
        <dbReference type="Proteomes" id="UP001589747"/>
    </source>
</evidence>
<feature type="transmembrane region" description="Helical" evidence="1">
    <location>
        <begin position="71"/>
        <end position="87"/>
    </location>
</feature>
<dbReference type="Proteomes" id="UP001589747">
    <property type="component" value="Unassembled WGS sequence"/>
</dbReference>
<protein>
    <submittedName>
        <fullName evidence="2">CBO0543 family protein</fullName>
    </submittedName>
</protein>
<reference evidence="2 3" key="1">
    <citation type="submission" date="2024-09" db="EMBL/GenBank/DDBJ databases">
        <authorList>
            <person name="Sun Q."/>
            <person name="Mori K."/>
        </authorList>
    </citation>
    <scope>NUCLEOTIDE SEQUENCE [LARGE SCALE GENOMIC DNA]</scope>
    <source>
        <strain evidence="2 3">TISTR 2452</strain>
    </source>
</reference>
<accession>A0ABV5L0A4</accession>
<keyword evidence="1" id="KW-0472">Membrane</keyword>
<feature type="transmembrane region" description="Helical" evidence="1">
    <location>
        <begin position="125"/>
        <end position="144"/>
    </location>
</feature>
<name>A0ABV5L0A4_9BACL</name>
<dbReference type="NCBIfam" id="NF041644">
    <property type="entry name" value="CBO0543_fam"/>
    <property type="match status" value="1"/>
</dbReference>
<keyword evidence="1" id="KW-1133">Transmembrane helix</keyword>
<organism evidence="2 3">
    <name type="scientific">Paenibacillus aurantiacus</name>
    <dbReference type="NCBI Taxonomy" id="1936118"/>
    <lineage>
        <taxon>Bacteria</taxon>
        <taxon>Bacillati</taxon>
        <taxon>Bacillota</taxon>
        <taxon>Bacilli</taxon>
        <taxon>Bacillales</taxon>
        <taxon>Paenibacillaceae</taxon>
        <taxon>Paenibacillus</taxon>
    </lineage>
</organism>
<dbReference type="InterPro" id="IPR048147">
    <property type="entry name" value="CBO0543-like"/>
</dbReference>
<proteinExistence type="predicted"/>
<evidence type="ECO:0000256" key="1">
    <source>
        <dbReference type="SAM" id="Phobius"/>
    </source>
</evidence>
<feature type="transmembrane region" description="Helical" evidence="1">
    <location>
        <begin position="31"/>
        <end position="51"/>
    </location>
</feature>
<keyword evidence="3" id="KW-1185">Reference proteome</keyword>
<feature type="transmembrane region" description="Helical" evidence="1">
    <location>
        <begin position="6"/>
        <end position="24"/>
    </location>
</feature>
<feature type="transmembrane region" description="Helical" evidence="1">
    <location>
        <begin position="99"/>
        <end position="119"/>
    </location>
</feature>
<dbReference type="EMBL" id="JBHMDO010000054">
    <property type="protein sequence ID" value="MFB9330876.1"/>
    <property type="molecule type" value="Genomic_DNA"/>
</dbReference>
<evidence type="ECO:0000313" key="2">
    <source>
        <dbReference type="EMBL" id="MFB9330876.1"/>
    </source>
</evidence>
<gene>
    <name evidence="2" type="ORF">ACFFSY_33460</name>
</gene>
<keyword evidence="1" id="KW-0812">Transmembrane</keyword>
<dbReference type="RefSeq" id="WP_377502686.1">
    <property type="nucleotide sequence ID" value="NZ_JBHMDO010000054.1"/>
</dbReference>